<reference evidence="4 5" key="1">
    <citation type="submission" date="2019-12" db="EMBL/GenBank/DDBJ databases">
        <title>Snethiella sp. nov. sp. isolated from sea sand.</title>
        <authorList>
            <person name="Kim J."/>
            <person name="Jeong S.E."/>
            <person name="Jung H.S."/>
            <person name="Jeon C.O."/>
        </authorList>
    </citation>
    <scope>NUCLEOTIDE SEQUENCE [LARGE SCALE GENOMIC DNA]</scope>
    <source>
        <strain evidence="4 5">DP05</strain>
    </source>
</reference>
<dbReference type="InterPro" id="IPR043129">
    <property type="entry name" value="ATPase_NBD"/>
</dbReference>
<dbReference type="PANTHER" id="PTHR11365">
    <property type="entry name" value="5-OXOPROLINASE RELATED"/>
    <property type="match status" value="1"/>
</dbReference>
<evidence type="ECO:0000313" key="4">
    <source>
        <dbReference type="EMBL" id="MZR31485.1"/>
    </source>
</evidence>
<feature type="domain" description="Acetophenone carboxylase-like C-terminal" evidence="3">
    <location>
        <begin position="516"/>
        <end position="686"/>
    </location>
</feature>
<proteinExistence type="predicted"/>
<dbReference type="InterPro" id="IPR002821">
    <property type="entry name" value="Hydantoinase_A"/>
</dbReference>
<dbReference type="Proteomes" id="UP000476030">
    <property type="component" value="Unassembled WGS sequence"/>
</dbReference>
<dbReference type="Pfam" id="PF19278">
    <property type="entry name" value="Hydant_A_C"/>
    <property type="match status" value="1"/>
</dbReference>
<evidence type="ECO:0000313" key="5">
    <source>
        <dbReference type="Proteomes" id="UP000476030"/>
    </source>
</evidence>
<sequence length="698" mass="76012">MSAVKRHKIGVDIGGTFTDITLLLDDGTIFSHKLPSTPDDYSKGITEGVREILSVNNISADEIEGLIHATTVATNTILEYKGAHTSLVTTEGFRDVLEMRRLRIPVIYDLRYQKPKPLVPRRLRYEVAERMDSSGNIIRKFSEEDVEVLAKKLQKDGIEAVAICFLHAYANAEPEKQVAEILSRILGPDVYISRSSEVLPEIREYERTSTTVVNCYIGPIIAQYLKSLSDRLREIGLKCPIRIMHSAGGVMSINSAIHKPAHLVESGPAAGVIASAHIAKSVSYDKVISFDMGGTTAKAALIENGRPAKTGEYEVGAGINLSSKLVKGGGYPIKLPFIDVSEIGAGGGSIIAIDQEGRVSVGPASAGAMPGPVAYRQGGKEPTFTDALLTLGFINPEFLVGGEFELDAESAREALRTRIAQPLGKTLQDAAHGVLTLGVATMTRAIKAVSTYQGRDPREFTLVAFGGNGPVVAAEIARVLQIKNILIPPAAGVLSAAGLLFSDVEHEFVRTIFGSRKKMDVKTLGEIFLELEADAYRWVENEGYAVNDVRFRANADLRYSGQAYELTIPTDHKHPNIDKLYSGFNREHEKTYGHKSDTDPIDIINLKLVATIDINNNRNGSRLQVKGGYATSGERSVYFGEEFGEHTVPVLSRNELNINSRKGPFIIEEYDSTCVVPPYCKASLDPAGNILVELEEML</sequence>
<dbReference type="Pfam" id="PF05378">
    <property type="entry name" value="Hydant_A_N"/>
    <property type="match status" value="1"/>
</dbReference>
<dbReference type="GO" id="GO:0017168">
    <property type="term" value="F:5-oxoprolinase (ATP-hydrolyzing) activity"/>
    <property type="evidence" value="ECO:0007669"/>
    <property type="project" value="TreeGrafter"/>
</dbReference>
<name>A0A6L8W8Q0_9PROT</name>
<dbReference type="GO" id="GO:0005829">
    <property type="term" value="C:cytosol"/>
    <property type="evidence" value="ECO:0007669"/>
    <property type="project" value="TreeGrafter"/>
</dbReference>
<dbReference type="GO" id="GO:0006749">
    <property type="term" value="P:glutathione metabolic process"/>
    <property type="evidence" value="ECO:0007669"/>
    <property type="project" value="TreeGrafter"/>
</dbReference>
<protein>
    <submittedName>
        <fullName evidence="4">Hydantoinase/oxoprolinase family protein</fullName>
    </submittedName>
</protein>
<dbReference type="PANTHER" id="PTHR11365:SF23">
    <property type="entry name" value="HYPOTHETICAL 5-OXOPROLINASE (EUROFUNG)-RELATED"/>
    <property type="match status" value="1"/>
</dbReference>
<keyword evidence="5" id="KW-1185">Reference proteome</keyword>
<dbReference type="InterPro" id="IPR045079">
    <property type="entry name" value="Oxoprolinase-like"/>
</dbReference>
<gene>
    <name evidence="4" type="ORF">GQE98_12665</name>
</gene>
<evidence type="ECO:0000259" key="3">
    <source>
        <dbReference type="Pfam" id="PF19278"/>
    </source>
</evidence>
<dbReference type="InterPro" id="IPR008040">
    <property type="entry name" value="Hydant_A_N"/>
</dbReference>
<dbReference type="Pfam" id="PF01968">
    <property type="entry name" value="Hydantoinase_A"/>
    <property type="match status" value="1"/>
</dbReference>
<dbReference type="AlphaFoldDB" id="A0A6L8W8Q0"/>
<organism evidence="4 5">
    <name type="scientific">Sneathiella litorea</name>
    <dbReference type="NCBI Taxonomy" id="2606216"/>
    <lineage>
        <taxon>Bacteria</taxon>
        <taxon>Pseudomonadati</taxon>
        <taxon>Pseudomonadota</taxon>
        <taxon>Alphaproteobacteria</taxon>
        <taxon>Sneathiellales</taxon>
        <taxon>Sneathiellaceae</taxon>
        <taxon>Sneathiella</taxon>
    </lineage>
</organism>
<feature type="domain" description="Hydantoinase A/oxoprolinase" evidence="1">
    <location>
        <begin position="207"/>
        <end position="507"/>
    </location>
</feature>
<evidence type="ECO:0000259" key="1">
    <source>
        <dbReference type="Pfam" id="PF01968"/>
    </source>
</evidence>
<dbReference type="InterPro" id="IPR049517">
    <property type="entry name" value="ACX-like_C"/>
</dbReference>
<dbReference type="EMBL" id="WTUW01000002">
    <property type="protein sequence ID" value="MZR31485.1"/>
    <property type="molecule type" value="Genomic_DNA"/>
</dbReference>
<feature type="domain" description="Hydantoinase/oxoprolinase N-terminal" evidence="2">
    <location>
        <begin position="8"/>
        <end position="185"/>
    </location>
</feature>
<dbReference type="RefSeq" id="WP_161315987.1">
    <property type="nucleotide sequence ID" value="NZ_WTUW01000002.1"/>
</dbReference>
<dbReference type="SUPFAM" id="SSF53067">
    <property type="entry name" value="Actin-like ATPase domain"/>
    <property type="match status" value="1"/>
</dbReference>
<accession>A0A6L8W8Q0</accession>
<comment type="caution">
    <text evidence="4">The sequence shown here is derived from an EMBL/GenBank/DDBJ whole genome shotgun (WGS) entry which is preliminary data.</text>
</comment>
<evidence type="ECO:0000259" key="2">
    <source>
        <dbReference type="Pfam" id="PF05378"/>
    </source>
</evidence>